<accession>A0AAN6PNB6</accession>
<keyword evidence="1" id="KW-0175">Coiled coil</keyword>
<feature type="transmembrane region" description="Helical" evidence="2">
    <location>
        <begin position="417"/>
        <end position="438"/>
    </location>
</feature>
<evidence type="ECO:0000313" key="3">
    <source>
        <dbReference type="EMBL" id="KAK4043932.1"/>
    </source>
</evidence>
<keyword evidence="2" id="KW-1133">Transmembrane helix</keyword>
<reference evidence="4" key="1">
    <citation type="journal article" date="2023" name="Mol. Phylogenet. Evol.">
        <title>Genome-scale phylogeny and comparative genomics of the fungal order Sordariales.</title>
        <authorList>
            <person name="Hensen N."/>
            <person name="Bonometti L."/>
            <person name="Westerberg I."/>
            <person name="Brannstrom I.O."/>
            <person name="Guillou S."/>
            <person name="Cros-Aarteil S."/>
            <person name="Calhoun S."/>
            <person name="Haridas S."/>
            <person name="Kuo A."/>
            <person name="Mondo S."/>
            <person name="Pangilinan J."/>
            <person name="Riley R."/>
            <person name="LaButti K."/>
            <person name="Andreopoulos B."/>
            <person name="Lipzen A."/>
            <person name="Chen C."/>
            <person name="Yan M."/>
            <person name="Daum C."/>
            <person name="Ng V."/>
            <person name="Clum A."/>
            <person name="Steindorff A."/>
            <person name="Ohm R.A."/>
            <person name="Martin F."/>
            <person name="Silar P."/>
            <person name="Natvig D.O."/>
            <person name="Lalanne C."/>
            <person name="Gautier V."/>
            <person name="Ament-Velasquez S.L."/>
            <person name="Kruys A."/>
            <person name="Hutchinson M.I."/>
            <person name="Powell A.J."/>
            <person name="Barry K."/>
            <person name="Miller A.N."/>
            <person name="Grigoriev I.V."/>
            <person name="Debuchy R."/>
            <person name="Gladieux P."/>
            <person name="Hiltunen Thoren M."/>
            <person name="Johannesson H."/>
        </authorList>
    </citation>
    <scope>NUCLEOTIDE SEQUENCE [LARGE SCALE GENOMIC DNA]</scope>
    <source>
        <strain evidence="4">CBS 284.82</strain>
    </source>
</reference>
<protein>
    <submittedName>
        <fullName evidence="3">Uncharacterized protein</fullName>
    </submittedName>
</protein>
<dbReference type="EMBL" id="MU854323">
    <property type="protein sequence ID" value="KAK4043932.1"/>
    <property type="molecule type" value="Genomic_DNA"/>
</dbReference>
<name>A0AAN6PNB6_9PEZI</name>
<sequence>MDWHPTANPFLKFEAVSAPRRSFFEYDCPSAIPTRVLRSHSEVFKADLLQPPSPDQDRSGYHILLCGLPDPVRMGRNNASVIPSLLSSLPVAATTWKRVTECFYLHDAIRNGIKRSNTSPSSTYLVKKSGQEVVEMYTAATSRVWPENLAIASTHFRHSKLTVAVIFGCTAEQMKMVERLLHHAPEVKSHPLLMVGVFAELHRDRVTDIVMDAVADCDIATMKLGLNKETRPQVRRSFELSRELRNCRLKTKKAEEEIRSAQGQLHKMMQQIEEWVHRTRGSTGVQGAEWLGDDFTTSNMRFKHRFEEISIEFDALMARCRMTFDDMTYSEELFTSELLSHDAESARHQAKASTVIAFVAMLYLPITTVATIFAMPVFDFANEWRDIYFRETGNEPDASNQDSDARGAGSPKPVLSFYFWIYLIVSVSLTAVTIFGWWRYTRTTRHPPKPKHRRMSYTGGTKTKTGKFISFMPEYEGGKDSV</sequence>
<evidence type="ECO:0000256" key="2">
    <source>
        <dbReference type="SAM" id="Phobius"/>
    </source>
</evidence>
<dbReference type="AlphaFoldDB" id="A0AAN6PNB6"/>
<comment type="caution">
    <text evidence="3">The sequence shown here is derived from an EMBL/GenBank/DDBJ whole genome shotgun (WGS) entry which is preliminary data.</text>
</comment>
<dbReference type="Proteomes" id="UP001303115">
    <property type="component" value="Unassembled WGS sequence"/>
</dbReference>
<organism evidence="3 4">
    <name type="scientific">Parachaetomium inaequale</name>
    <dbReference type="NCBI Taxonomy" id="2588326"/>
    <lineage>
        <taxon>Eukaryota</taxon>
        <taxon>Fungi</taxon>
        <taxon>Dikarya</taxon>
        <taxon>Ascomycota</taxon>
        <taxon>Pezizomycotina</taxon>
        <taxon>Sordariomycetes</taxon>
        <taxon>Sordariomycetidae</taxon>
        <taxon>Sordariales</taxon>
        <taxon>Chaetomiaceae</taxon>
        <taxon>Parachaetomium</taxon>
    </lineage>
</organism>
<proteinExistence type="predicted"/>
<keyword evidence="2" id="KW-0812">Transmembrane</keyword>
<evidence type="ECO:0000256" key="1">
    <source>
        <dbReference type="SAM" id="Coils"/>
    </source>
</evidence>
<keyword evidence="2" id="KW-0472">Membrane</keyword>
<feature type="transmembrane region" description="Helical" evidence="2">
    <location>
        <begin position="355"/>
        <end position="378"/>
    </location>
</feature>
<evidence type="ECO:0000313" key="4">
    <source>
        <dbReference type="Proteomes" id="UP001303115"/>
    </source>
</evidence>
<gene>
    <name evidence="3" type="ORF">C8A01DRAFT_43289</name>
</gene>
<keyword evidence="4" id="KW-1185">Reference proteome</keyword>
<feature type="coiled-coil region" evidence="1">
    <location>
        <begin position="244"/>
        <end position="271"/>
    </location>
</feature>